<dbReference type="InterPro" id="IPR014729">
    <property type="entry name" value="Rossmann-like_a/b/a_fold"/>
</dbReference>
<feature type="binding site" evidence="8">
    <location>
        <position position="61"/>
    </location>
    <ligand>
        <name>(R)-pantoate</name>
        <dbReference type="ChEBI" id="CHEBI:15980"/>
    </ligand>
</feature>
<evidence type="ECO:0000256" key="8">
    <source>
        <dbReference type="HAMAP-Rule" id="MF_00158"/>
    </source>
</evidence>
<protein>
    <recommendedName>
        <fullName evidence="8">Pantothenate synthetase</fullName>
        <shortName evidence="8">PS</shortName>
        <ecNumber evidence="8">6.3.2.1</ecNumber>
    </recommendedName>
    <alternativeName>
        <fullName evidence="8">Pantoate--beta-alanine ligase</fullName>
    </alternativeName>
    <alternativeName>
        <fullName evidence="8">Pantoate-activating enzyme</fullName>
    </alternativeName>
</protein>
<name>A0ABV5J245_9BACT</name>
<dbReference type="SUPFAM" id="SSF52374">
    <property type="entry name" value="Nucleotidylyl transferase"/>
    <property type="match status" value="1"/>
</dbReference>
<dbReference type="Pfam" id="PF02569">
    <property type="entry name" value="Pantoate_ligase"/>
    <property type="match status" value="1"/>
</dbReference>
<feature type="binding site" evidence="8">
    <location>
        <position position="153"/>
    </location>
    <ligand>
        <name>(R)-pantoate</name>
        <dbReference type="ChEBI" id="CHEBI:15980"/>
    </ligand>
</feature>
<comment type="catalytic activity">
    <reaction evidence="7 8">
        <text>(R)-pantoate + beta-alanine + ATP = (R)-pantothenate + AMP + diphosphate + H(+)</text>
        <dbReference type="Rhea" id="RHEA:10912"/>
        <dbReference type="ChEBI" id="CHEBI:15378"/>
        <dbReference type="ChEBI" id="CHEBI:15980"/>
        <dbReference type="ChEBI" id="CHEBI:29032"/>
        <dbReference type="ChEBI" id="CHEBI:30616"/>
        <dbReference type="ChEBI" id="CHEBI:33019"/>
        <dbReference type="ChEBI" id="CHEBI:57966"/>
        <dbReference type="ChEBI" id="CHEBI:456215"/>
        <dbReference type="EC" id="6.3.2.1"/>
    </reaction>
</comment>
<comment type="similarity">
    <text evidence="2 8">Belongs to the pantothenate synthetase family.</text>
</comment>
<dbReference type="RefSeq" id="WP_290247413.1">
    <property type="nucleotide sequence ID" value="NZ_JAUFQT010000001.1"/>
</dbReference>
<dbReference type="Proteomes" id="UP001589654">
    <property type="component" value="Unassembled WGS sequence"/>
</dbReference>
<dbReference type="NCBIfam" id="TIGR00125">
    <property type="entry name" value="cyt_tran_rel"/>
    <property type="match status" value="1"/>
</dbReference>
<feature type="binding site" evidence="8">
    <location>
        <begin position="184"/>
        <end position="187"/>
    </location>
    <ligand>
        <name>ATP</name>
        <dbReference type="ChEBI" id="CHEBI:30616"/>
    </ligand>
</feature>
<comment type="miscellaneous">
    <text evidence="8">The reaction proceeds by a bi uni uni bi ping pong mechanism.</text>
</comment>
<evidence type="ECO:0000256" key="2">
    <source>
        <dbReference type="ARBA" id="ARBA00009256"/>
    </source>
</evidence>
<dbReference type="Gene3D" id="3.30.1300.10">
    <property type="entry name" value="Pantoate-beta-alanine ligase, C-terminal domain"/>
    <property type="match status" value="1"/>
</dbReference>
<dbReference type="NCBIfam" id="TIGR00018">
    <property type="entry name" value="panC"/>
    <property type="match status" value="1"/>
</dbReference>
<proteinExistence type="inferred from homology"/>
<organism evidence="9 10">
    <name type="scientific">Echinicola jeungdonensis</name>
    <dbReference type="NCBI Taxonomy" id="709343"/>
    <lineage>
        <taxon>Bacteria</taxon>
        <taxon>Pseudomonadati</taxon>
        <taxon>Bacteroidota</taxon>
        <taxon>Cytophagia</taxon>
        <taxon>Cytophagales</taxon>
        <taxon>Cyclobacteriaceae</taxon>
        <taxon>Echinicola</taxon>
    </lineage>
</organism>
<feature type="binding site" evidence="8">
    <location>
        <position position="61"/>
    </location>
    <ligand>
        <name>beta-alanine</name>
        <dbReference type="ChEBI" id="CHEBI:57966"/>
    </ligand>
</feature>
<comment type="caution">
    <text evidence="9">The sequence shown here is derived from an EMBL/GenBank/DDBJ whole genome shotgun (WGS) entry which is preliminary data.</text>
</comment>
<evidence type="ECO:0000256" key="5">
    <source>
        <dbReference type="ARBA" id="ARBA00022741"/>
    </source>
</evidence>
<dbReference type="PANTHER" id="PTHR21299">
    <property type="entry name" value="CYTIDYLATE KINASE/PANTOATE-BETA-ALANINE LIGASE"/>
    <property type="match status" value="1"/>
</dbReference>
<feature type="binding site" evidence="8">
    <location>
        <begin position="30"/>
        <end position="37"/>
    </location>
    <ligand>
        <name>ATP</name>
        <dbReference type="ChEBI" id="CHEBI:30616"/>
    </ligand>
</feature>
<keyword evidence="4 8" id="KW-0566">Pantothenate biosynthesis</keyword>
<dbReference type="HAMAP" id="MF_00158">
    <property type="entry name" value="PanC"/>
    <property type="match status" value="1"/>
</dbReference>
<comment type="subcellular location">
    <subcellularLocation>
        <location evidence="8">Cytoplasm</location>
    </subcellularLocation>
</comment>
<keyword evidence="3 8" id="KW-0436">Ligase</keyword>
<comment type="pathway">
    <text evidence="1 8">Cofactor biosynthesis; (R)-pantothenate biosynthesis; (R)-pantothenate from (R)-pantoate and beta-alanine: step 1/1.</text>
</comment>
<evidence type="ECO:0000256" key="4">
    <source>
        <dbReference type="ARBA" id="ARBA00022655"/>
    </source>
</evidence>
<evidence type="ECO:0000256" key="1">
    <source>
        <dbReference type="ARBA" id="ARBA00004990"/>
    </source>
</evidence>
<dbReference type="CDD" id="cd00560">
    <property type="entry name" value="PanC"/>
    <property type="match status" value="1"/>
</dbReference>
<keyword evidence="10" id="KW-1185">Reference proteome</keyword>
<sequence length="286" mass="32822">MKILHTKEEVKSALLAHRKENNSIGLVPTMGALHDGHISLVKHARSHADITITSIFVNPIQFNNPSDLEHYPRTLEKDLELLENKGVDYVFLPEIEEMYQEETLLKFDFGYLENTLEGEFRPSHFNGVGIVVSKLFHIVQPDYAYFGQKDLQQVAIIKRLVKDLSFDVKVEVVPTIREKDGLAMSSRNVRLGEEERKAALLLFNSLNLAKDELLKGISWLEVKEKVLSKFDQEPLAKLEYFELVETDSLKKLNSFNPRELDDTKKYSVCMASFIGEVRLIDNLPIY</sequence>
<dbReference type="EMBL" id="JBHMEW010000011">
    <property type="protein sequence ID" value="MFB9210867.1"/>
    <property type="molecule type" value="Genomic_DNA"/>
</dbReference>
<keyword evidence="5 8" id="KW-0547">Nucleotide-binding</keyword>
<feature type="active site" description="Proton donor" evidence="8">
    <location>
        <position position="37"/>
    </location>
</feature>
<evidence type="ECO:0000313" key="10">
    <source>
        <dbReference type="Proteomes" id="UP001589654"/>
    </source>
</evidence>
<dbReference type="InterPro" id="IPR004821">
    <property type="entry name" value="Cyt_trans-like"/>
</dbReference>
<evidence type="ECO:0000256" key="3">
    <source>
        <dbReference type="ARBA" id="ARBA00022598"/>
    </source>
</evidence>
<accession>A0ABV5J245</accession>
<dbReference type="InterPro" id="IPR003721">
    <property type="entry name" value="Pantoate_ligase"/>
</dbReference>
<dbReference type="PANTHER" id="PTHR21299:SF1">
    <property type="entry name" value="PANTOATE--BETA-ALANINE LIGASE"/>
    <property type="match status" value="1"/>
</dbReference>
<dbReference type="EC" id="6.3.2.1" evidence="8"/>
<feature type="binding site" evidence="8">
    <location>
        <position position="176"/>
    </location>
    <ligand>
        <name>ATP</name>
        <dbReference type="ChEBI" id="CHEBI:30616"/>
    </ligand>
</feature>
<comment type="subunit">
    <text evidence="8">Homodimer.</text>
</comment>
<dbReference type="GO" id="GO:0004592">
    <property type="term" value="F:pantoate-beta-alanine ligase activity"/>
    <property type="evidence" value="ECO:0007669"/>
    <property type="project" value="UniProtKB-EC"/>
</dbReference>
<feature type="binding site" evidence="8">
    <location>
        <begin position="147"/>
        <end position="150"/>
    </location>
    <ligand>
        <name>ATP</name>
        <dbReference type="ChEBI" id="CHEBI:30616"/>
    </ligand>
</feature>
<gene>
    <name evidence="8 9" type="primary">panC</name>
    <name evidence="9" type="ORF">ACFFUR_03550</name>
</gene>
<comment type="function">
    <text evidence="8">Catalyzes the condensation of pantoate with beta-alanine in an ATP-dependent reaction via a pantoyl-adenylate intermediate.</text>
</comment>
<evidence type="ECO:0000313" key="9">
    <source>
        <dbReference type="EMBL" id="MFB9210867.1"/>
    </source>
</evidence>
<reference evidence="9 10" key="1">
    <citation type="submission" date="2024-09" db="EMBL/GenBank/DDBJ databases">
        <authorList>
            <person name="Sun Q."/>
            <person name="Mori K."/>
        </authorList>
    </citation>
    <scope>NUCLEOTIDE SEQUENCE [LARGE SCALE GENOMIC DNA]</scope>
    <source>
        <strain evidence="9 10">CECT 7682</strain>
    </source>
</reference>
<dbReference type="Gene3D" id="3.40.50.620">
    <property type="entry name" value="HUPs"/>
    <property type="match status" value="1"/>
</dbReference>
<keyword evidence="6 8" id="KW-0067">ATP-binding</keyword>
<evidence type="ECO:0000256" key="6">
    <source>
        <dbReference type="ARBA" id="ARBA00022840"/>
    </source>
</evidence>
<evidence type="ECO:0000256" key="7">
    <source>
        <dbReference type="ARBA" id="ARBA00048258"/>
    </source>
</evidence>
<dbReference type="InterPro" id="IPR042176">
    <property type="entry name" value="Pantoate_ligase_C"/>
</dbReference>
<keyword evidence="8" id="KW-0963">Cytoplasm</keyword>